<dbReference type="AlphaFoldDB" id="A0A1H8DLG4"/>
<dbReference type="STRING" id="474960.SAMN05216180_2679"/>
<dbReference type="EMBL" id="FOCG01000003">
    <property type="protein sequence ID" value="SEN08171.1"/>
    <property type="molecule type" value="Genomic_DNA"/>
</dbReference>
<dbReference type="Gene3D" id="3.30.1920.10">
    <property type="entry name" value="Baseplate protein-like domains - 2 layer sandwich fold"/>
    <property type="match status" value="1"/>
</dbReference>
<reference evidence="1 2" key="1">
    <citation type="submission" date="2016-10" db="EMBL/GenBank/DDBJ databases">
        <authorList>
            <person name="de Groot N.N."/>
        </authorList>
    </citation>
    <scope>NUCLEOTIDE SEQUENCE [LARGE SCALE GENOMIC DNA]</scope>
    <source>
        <strain evidence="1 2">CGMCC 1.5070</strain>
    </source>
</reference>
<dbReference type="Proteomes" id="UP000199158">
    <property type="component" value="Unassembled WGS sequence"/>
</dbReference>
<dbReference type="OrthoDB" id="1857919at2"/>
<sequence length="315" mass="34555">MKITAATITGGQMELPAPALLECTSAYDIPADGFYAVFPAQPLQGCCEFTALTVELEGKLVFDGLIDEQILSKNSKGMFLTLKARSKSAVLIDNEAIPQTFTRANLWDIYNAHCKQYGFRGLLCDRNPTLSAFTVAKGRSEWQALESFCRQTLGIMPYISDGYIVAKQRPAGQHIVLSNTLAGCIRFSSLQICNKRYGVISKVILKSESKLYDTAVFNPIGKQLDIRRKRYISPPKEWAGSPHAGADRLMRDSMLKKLLITVTLPSLTAVSVGDHVSIEDDAASYTDLTVYEVTYKADGTGVSTTLALVLPDYVC</sequence>
<proteinExistence type="predicted"/>
<protein>
    <submittedName>
        <fullName evidence="1">Mu-like prophage tail protein gpP</fullName>
    </submittedName>
</protein>
<dbReference type="Gene3D" id="2.30.300.10">
    <property type="entry name" value="Baseplate protein-like domain - beta roll fold"/>
    <property type="match status" value="1"/>
</dbReference>
<evidence type="ECO:0000313" key="1">
    <source>
        <dbReference type="EMBL" id="SEN08171.1"/>
    </source>
</evidence>
<keyword evidence="2" id="KW-1185">Reference proteome</keyword>
<organism evidence="1 2">
    <name type="scientific">Hydrogenoanaerobacterium saccharovorans</name>
    <dbReference type="NCBI Taxonomy" id="474960"/>
    <lineage>
        <taxon>Bacteria</taxon>
        <taxon>Bacillati</taxon>
        <taxon>Bacillota</taxon>
        <taxon>Clostridia</taxon>
        <taxon>Eubacteriales</taxon>
        <taxon>Oscillospiraceae</taxon>
        <taxon>Hydrogenoanaerobacterium</taxon>
    </lineage>
</organism>
<dbReference type="SUPFAM" id="SSF69279">
    <property type="entry name" value="Phage tail proteins"/>
    <property type="match status" value="1"/>
</dbReference>
<name>A0A1H8DLG4_9FIRM</name>
<gene>
    <name evidence="1" type="ORF">SAMN05216180_2679</name>
</gene>
<dbReference type="InterPro" id="IPR023399">
    <property type="entry name" value="Baseplate-like_2-layer_sand"/>
</dbReference>
<evidence type="ECO:0000313" key="2">
    <source>
        <dbReference type="Proteomes" id="UP000199158"/>
    </source>
</evidence>
<accession>A0A1H8DLG4</accession>
<dbReference type="RefSeq" id="WP_092756018.1">
    <property type="nucleotide sequence ID" value="NZ_FOCG01000003.1"/>
</dbReference>
<dbReference type="Gene3D" id="3.55.50.10">
    <property type="entry name" value="Baseplate protein-like domains"/>
    <property type="match status" value="1"/>
</dbReference>